<dbReference type="GO" id="GO:0046872">
    <property type="term" value="F:metal ion binding"/>
    <property type="evidence" value="ECO:0007669"/>
    <property type="project" value="UniProtKB-KW"/>
</dbReference>
<organism evidence="3 4">
    <name type="scientific">Salinimonas marina</name>
    <dbReference type="NCBI Taxonomy" id="2785918"/>
    <lineage>
        <taxon>Bacteria</taxon>
        <taxon>Pseudomonadati</taxon>
        <taxon>Pseudomonadota</taxon>
        <taxon>Gammaproteobacteria</taxon>
        <taxon>Alteromonadales</taxon>
        <taxon>Alteromonadaceae</taxon>
        <taxon>Alteromonas/Salinimonas group</taxon>
        <taxon>Salinimonas</taxon>
    </lineage>
</organism>
<name>A0A7S9E090_9ALTE</name>
<dbReference type="Gene3D" id="3.90.850.10">
    <property type="entry name" value="Fumarylacetoacetase-like, C-terminal domain"/>
    <property type="match status" value="1"/>
</dbReference>
<protein>
    <submittedName>
        <fullName evidence="3">Fumarylacetoacetate hydrolase family protein</fullName>
    </submittedName>
</protein>
<proteinExistence type="predicted"/>
<reference evidence="3 4" key="1">
    <citation type="submission" date="2020-11" db="EMBL/GenBank/DDBJ databases">
        <title>Complete genome sequence for Salinimonas sp. strain G2-b.</title>
        <authorList>
            <person name="Park S.-J."/>
        </authorList>
    </citation>
    <scope>NUCLEOTIDE SEQUENCE [LARGE SCALE GENOMIC DNA]</scope>
    <source>
        <strain evidence="3 4">G2-b</strain>
    </source>
</reference>
<dbReference type="Proteomes" id="UP000595095">
    <property type="component" value="Chromosome"/>
</dbReference>
<dbReference type="InterPro" id="IPR011234">
    <property type="entry name" value="Fumarylacetoacetase-like_C"/>
</dbReference>
<dbReference type="AlphaFoldDB" id="A0A7S9E090"/>
<evidence type="ECO:0000256" key="1">
    <source>
        <dbReference type="ARBA" id="ARBA00022723"/>
    </source>
</evidence>
<keyword evidence="4" id="KW-1185">Reference proteome</keyword>
<accession>A0A7S9E090</accession>
<dbReference type="PANTHER" id="PTHR11820">
    <property type="entry name" value="ACYLPYRUVASE"/>
    <property type="match status" value="1"/>
</dbReference>
<dbReference type="EMBL" id="CP064795">
    <property type="protein sequence ID" value="QPG06655.1"/>
    <property type="molecule type" value="Genomic_DNA"/>
</dbReference>
<dbReference type="PANTHER" id="PTHR11820:SF7">
    <property type="entry name" value="ACYLPYRUVASE FAHD1, MITOCHONDRIAL"/>
    <property type="match status" value="1"/>
</dbReference>
<evidence type="ECO:0000313" key="3">
    <source>
        <dbReference type="EMBL" id="QPG06655.1"/>
    </source>
</evidence>
<dbReference type="InterPro" id="IPR036663">
    <property type="entry name" value="Fumarylacetoacetase_C_sf"/>
</dbReference>
<evidence type="ECO:0000259" key="2">
    <source>
        <dbReference type="Pfam" id="PF01557"/>
    </source>
</evidence>
<dbReference type="KEGG" id="smaa:IT774_05730"/>
<sequence>MYQHLNNLDLPIELPAGKVVCVGRNYLDHVQEMRSEVPDEALLFMKPKAALCHLQQPIVIPGDKGECHNELELAVLIKKPLKNASEEEALQAIWGVGIALDLTLREVQTRLKGAGHPWERAKAFDGSCPVSGFVPRTQFEDLQNLEFSLTVNQKIRQQGNTAAMMRPVLALLAEMSAEFSLEPGDIVLTGTPKGVGPLAHGDTITARLSSVIDLTTSVVAA</sequence>
<dbReference type="Pfam" id="PF01557">
    <property type="entry name" value="FAA_hydrolase"/>
    <property type="match status" value="1"/>
</dbReference>
<dbReference type="RefSeq" id="WP_195811731.1">
    <property type="nucleotide sequence ID" value="NZ_CP064795.1"/>
</dbReference>
<keyword evidence="1" id="KW-0479">Metal-binding</keyword>
<keyword evidence="3" id="KW-0378">Hydrolase</keyword>
<gene>
    <name evidence="3" type="ORF">IT774_05730</name>
</gene>
<dbReference type="GO" id="GO:0018773">
    <property type="term" value="F:acetylpyruvate hydrolase activity"/>
    <property type="evidence" value="ECO:0007669"/>
    <property type="project" value="TreeGrafter"/>
</dbReference>
<evidence type="ECO:0000313" key="4">
    <source>
        <dbReference type="Proteomes" id="UP000595095"/>
    </source>
</evidence>
<feature type="domain" description="Fumarylacetoacetase-like C-terminal" evidence="2">
    <location>
        <begin position="18"/>
        <end position="218"/>
    </location>
</feature>
<dbReference type="SUPFAM" id="SSF56529">
    <property type="entry name" value="FAH"/>
    <property type="match status" value="1"/>
</dbReference>
<dbReference type="NCBIfam" id="NF007967">
    <property type="entry name" value="PRK10691.1"/>
    <property type="match status" value="1"/>
</dbReference>